<evidence type="ECO:0000313" key="1">
    <source>
        <dbReference type="EMBL" id="CAH0366649.1"/>
    </source>
</evidence>
<proteinExistence type="predicted"/>
<dbReference type="AlphaFoldDB" id="A0A8J2SE95"/>
<name>A0A8J2SE95_9STRA</name>
<evidence type="ECO:0000313" key="2">
    <source>
        <dbReference type="Proteomes" id="UP000789595"/>
    </source>
</evidence>
<reference evidence="1" key="1">
    <citation type="submission" date="2021-11" db="EMBL/GenBank/DDBJ databases">
        <authorList>
            <consortium name="Genoscope - CEA"/>
            <person name="William W."/>
        </authorList>
    </citation>
    <scope>NUCLEOTIDE SEQUENCE</scope>
</reference>
<accession>A0A8J2SE95</accession>
<protein>
    <submittedName>
        <fullName evidence="1">Uncharacterized protein</fullName>
    </submittedName>
</protein>
<comment type="caution">
    <text evidence="1">The sequence shown here is derived from an EMBL/GenBank/DDBJ whole genome shotgun (WGS) entry which is preliminary data.</text>
</comment>
<dbReference type="Proteomes" id="UP000789595">
    <property type="component" value="Unassembled WGS sequence"/>
</dbReference>
<organism evidence="1 2">
    <name type="scientific">Pelagomonas calceolata</name>
    <dbReference type="NCBI Taxonomy" id="35677"/>
    <lineage>
        <taxon>Eukaryota</taxon>
        <taxon>Sar</taxon>
        <taxon>Stramenopiles</taxon>
        <taxon>Ochrophyta</taxon>
        <taxon>Pelagophyceae</taxon>
        <taxon>Pelagomonadales</taxon>
        <taxon>Pelagomonadaceae</taxon>
        <taxon>Pelagomonas</taxon>
    </lineage>
</organism>
<sequence>MLQRSMARRLWIACARRQCVDETAAVLWRLEFCTADDRTASVVPASC</sequence>
<keyword evidence="2" id="KW-1185">Reference proteome</keyword>
<dbReference type="EMBL" id="CAKKNE010000001">
    <property type="protein sequence ID" value="CAH0366649.1"/>
    <property type="molecule type" value="Genomic_DNA"/>
</dbReference>
<gene>
    <name evidence="1" type="ORF">PECAL_1P31540</name>
</gene>